<dbReference type="Gene3D" id="3.40.50.620">
    <property type="entry name" value="HUPs"/>
    <property type="match status" value="1"/>
</dbReference>
<dbReference type="EMBL" id="JAUDFV010000152">
    <property type="protein sequence ID" value="KAL2717861.1"/>
    <property type="molecule type" value="Genomic_DNA"/>
</dbReference>
<evidence type="ECO:0000256" key="9">
    <source>
        <dbReference type="ARBA" id="ARBA00022840"/>
    </source>
</evidence>
<evidence type="ECO:0000256" key="13">
    <source>
        <dbReference type="ARBA" id="ARBA00030904"/>
    </source>
</evidence>
<evidence type="ECO:0000256" key="3">
    <source>
        <dbReference type="ARBA" id="ARBA00012838"/>
    </source>
</evidence>
<evidence type="ECO:0000256" key="2">
    <source>
        <dbReference type="ARBA" id="ARBA00005594"/>
    </source>
</evidence>
<keyword evidence="7" id="KW-0436">Ligase</keyword>
<dbReference type="PANTHER" id="PTHR45765:SF1">
    <property type="entry name" value="METHIONINE--TRNA LIGASE, CYTOPLASMIC"/>
    <property type="match status" value="1"/>
</dbReference>
<evidence type="ECO:0000256" key="5">
    <source>
        <dbReference type="ARBA" id="ARBA00022490"/>
    </source>
</evidence>
<dbReference type="PRINTS" id="PR01041">
    <property type="entry name" value="TRNASYNTHMET"/>
</dbReference>
<evidence type="ECO:0000256" key="8">
    <source>
        <dbReference type="ARBA" id="ARBA00022741"/>
    </source>
</evidence>
<dbReference type="GO" id="GO:0006418">
    <property type="term" value="P:tRNA aminoacylation for protein translation"/>
    <property type="evidence" value="ECO:0007669"/>
    <property type="project" value="UniProtKB-ARBA"/>
</dbReference>
<evidence type="ECO:0000256" key="17">
    <source>
        <dbReference type="SAM" id="Phobius"/>
    </source>
</evidence>
<dbReference type="GO" id="GO:0017101">
    <property type="term" value="C:aminoacyl-tRNA synthetase multienzyme complex"/>
    <property type="evidence" value="ECO:0007669"/>
    <property type="project" value="UniProtKB-ARBA"/>
</dbReference>
<dbReference type="GO" id="GO:0005737">
    <property type="term" value="C:cytoplasm"/>
    <property type="evidence" value="ECO:0007669"/>
    <property type="project" value="UniProtKB-SubCell"/>
</dbReference>
<dbReference type="EC" id="6.1.1.10" evidence="3"/>
<keyword evidence="17" id="KW-0812">Transmembrane</keyword>
<keyword evidence="11" id="KW-0648">Protein biosynthesis</keyword>
<dbReference type="SMART" id="SM00991">
    <property type="entry name" value="WHEP-TRS"/>
    <property type="match status" value="1"/>
</dbReference>
<evidence type="ECO:0000313" key="20">
    <source>
        <dbReference type="EMBL" id="KAL2717861.1"/>
    </source>
</evidence>
<dbReference type="InterPro" id="IPR041872">
    <property type="entry name" value="Anticodon_Met"/>
</dbReference>
<evidence type="ECO:0000256" key="6">
    <source>
        <dbReference type="ARBA" id="ARBA00022555"/>
    </source>
</evidence>
<organism evidence="20 21">
    <name type="scientific">Vespula squamosa</name>
    <name type="common">Southern yellow jacket</name>
    <name type="synonym">Wasp</name>
    <dbReference type="NCBI Taxonomy" id="30214"/>
    <lineage>
        <taxon>Eukaryota</taxon>
        <taxon>Metazoa</taxon>
        <taxon>Ecdysozoa</taxon>
        <taxon>Arthropoda</taxon>
        <taxon>Hexapoda</taxon>
        <taxon>Insecta</taxon>
        <taxon>Pterygota</taxon>
        <taxon>Neoptera</taxon>
        <taxon>Endopterygota</taxon>
        <taxon>Hymenoptera</taxon>
        <taxon>Apocrita</taxon>
        <taxon>Aculeata</taxon>
        <taxon>Vespoidea</taxon>
        <taxon>Vespidae</taxon>
        <taxon>Vespinae</taxon>
        <taxon>Vespula</taxon>
    </lineage>
</organism>
<reference evidence="20 21" key="1">
    <citation type="journal article" date="2024" name="Ann. Entomol. Soc. Am.">
        <title>Genomic analyses of the southern and eastern yellowjacket wasps (Hymenoptera: Vespidae) reveal evolutionary signatures of social life.</title>
        <authorList>
            <person name="Catto M.A."/>
            <person name="Caine P.B."/>
            <person name="Orr S.E."/>
            <person name="Hunt B.G."/>
            <person name="Goodisman M.A.D."/>
        </authorList>
    </citation>
    <scope>NUCLEOTIDE SEQUENCE [LARGE SCALE GENOMIC DNA]</scope>
    <source>
        <strain evidence="20">233</strain>
        <tissue evidence="20">Head and thorax</tissue>
    </source>
</reference>
<dbReference type="InterPro" id="IPR036282">
    <property type="entry name" value="Glutathione-S-Trfase_C_sf"/>
</dbReference>
<feature type="transmembrane region" description="Helical" evidence="17">
    <location>
        <begin position="308"/>
        <end position="327"/>
    </location>
</feature>
<feature type="compositionally biased region" description="Polar residues" evidence="16">
    <location>
        <begin position="229"/>
        <end position="244"/>
    </location>
</feature>
<dbReference type="Gene3D" id="1.10.287.10">
    <property type="entry name" value="S15/NS1, RNA-binding"/>
    <property type="match status" value="1"/>
</dbReference>
<dbReference type="PANTHER" id="PTHR45765">
    <property type="entry name" value="METHIONINE--TRNA LIGASE"/>
    <property type="match status" value="1"/>
</dbReference>
<feature type="transmembrane region" description="Helical" evidence="17">
    <location>
        <begin position="35"/>
        <end position="55"/>
    </location>
</feature>
<dbReference type="Gene3D" id="2.20.28.20">
    <property type="entry name" value="Methionyl-tRNA synthetase, Zn-domain"/>
    <property type="match status" value="1"/>
</dbReference>
<name>A0ABD2ABS2_VESSQ</name>
<dbReference type="CDD" id="cd07957">
    <property type="entry name" value="Anticodon_Ia_Met"/>
    <property type="match status" value="1"/>
</dbReference>
<dbReference type="SUPFAM" id="SSF47323">
    <property type="entry name" value="Anticodon-binding domain of a subclass of class I aminoacyl-tRNA synthetases"/>
    <property type="match status" value="1"/>
</dbReference>
<dbReference type="Gene3D" id="3.40.30.10">
    <property type="entry name" value="Glutaredoxin"/>
    <property type="match status" value="1"/>
</dbReference>
<dbReference type="InterPro" id="IPR009080">
    <property type="entry name" value="tRNAsynth_Ia_anticodon-bd"/>
</dbReference>
<evidence type="ECO:0000313" key="21">
    <source>
        <dbReference type="Proteomes" id="UP001607302"/>
    </source>
</evidence>
<dbReference type="NCBIfam" id="NF001100">
    <property type="entry name" value="PRK00133.1"/>
    <property type="match status" value="1"/>
</dbReference>
<keyword evidence="21" id="KW-1185">Reference proteome</keyword>
<dbReference type="CDD" id="cd00814">
    <property type="entry name" value="MetRS_core"/>
    <property type="match status" value="1"/>
</dbReference>
<dbReference type="SUPFAM" id="SSF47060">
    <property type="entry name" value="S15/NS1 RNA-binding domain"/>
    <property type="match status" value="1"/>
</dbReference>
<feature type="region of interest" description="Disordered" evidence="16">
    <location>
        <begin position="1530"/>
        <end position="1552"/>
    </location>
</feature>
<evidence type="ECO:0000259" key="18">
    <source>
        <dbReference type="PROSITE" id="PS50405"/>
    </source>
</evidence>
<dbReference type="Pfam" id="PF09334">
    <property type="entry name" value="tRNA-synt_1g"/>
    <property type="match status" value="1"/>
</dbReference>
<evidence type="ECO:0000256" key="12">
    <source>
        <dbReference type="ARBA" id="ARBA00023146"/>
    </source>
</evidence>
<keyword evidence="6" id="KW-0820">tRNA-binding</keyword>
<dbReference type="InterPro" id="IPR010987">
    <property type="entry name" value="Glutathione-S-Trfase_C-like"/>
</dbReference>
<dbReference type="InterPro" id="IPR015413">
    <property type="entry name" value="Methionyl/Leucyl_tRNA_Synth"/>
</dbReference>
<dbReference type="PROSITE" id="PS51185">
    <property type="entry name" value="WHEP_TRS_2"/>
    <property type="match status" value="1"/>
</dbReference>
<feature type="transmembrane region" description="Helical" evidence="17">
    <location>
        <begin position="67"/>
        <end position="86"/>
    </location>
</feature>
<dbReference type="Gene3D" id="1.10.730.10">
    <property type="entry name" value="Isoleucyl-tRNA Synthetase, Domain 1"/>
    <property type="match status" value="1"/>
</dbReference>
<evidence type="ECO:0000259" key="19">
    <source>
        <dbReference type="PROSITE" id="PS51185"/>
    </source>
</evidence>
<accession>A0ABD2ABS2</accession>
<feature type="coiled-coil region" evidence="15">
    <location>
        <begin position="1503"/>
        <end position="1530"/>
    </location>
</feature>
<evidence type="ECO:0000256" key="7">
    <source>
        <dbReference type="ARBA" id="ARBA00022598"/>
    </source>
</evidence>
<dbReference type="InterPro" id="IPR023458">
    <property type="entry name" value="Met-tRNA_ligase_1"/>
</dbReference>
<feature type="compositionally biased region" description="Acidic residues" evidence="16">
    <location>
        <begin position="219"/>
        <end position="228"/>
    </location>
</feature>
<comment type="similarity">
    <text evidence="2">Belongs to the class-I aminoacyl-tRNA synthetase family.</text>
</comment>
<keyword evidence="12" id="KW-0030">Aminoacyl-tRNA synthetase</keyword>
<feature type="transmembrane region" description="Helical" evidence="17">
    <location>
        <begin position="7"/>
        <end position="29"/>
    </location>
</feature>
<dbReference type="InterPro" id="IPR000738">
    <property type="entry name" value="WHEP-TRS_dom"/>
</dbReference>
<dbReference type="GO" id="GO:0000049">
    <property type="term" value="F:tRNA binding"/>
    <property type="evidence" value="ECO:0007669"/>
    <property type="project" value="UniProtKB-KW"/>
</dbReference>
<protein>
    <recommendedName>
        <fullName evidence="4">Methionine--tRNA ligase, cytoplasmic</fullName>
        <ecNumber evidence="3">6.1.1.10</ecNumber>
    </recommendedName>
    <alternativeName>
        <fullName evidence="13">Methionyl-tRNA synthetase</fullName>
    </alternativeName>
</protein>
<sequence length="1611" mass="182367">MQQVIMAGILSTFYGLVMVAVVIGIAISIVEDSLFSPSAMFLLLVVTQMLIAAILHPREINCLIYGIIYYISVPSMYVLLIMYSLFNLNDITWGTREVKAKKTRAELEQEKKEAEEAKRKAKQKSLLGFLQNGAGTNGDDQGSIEISLASLFRCMFCTHGKPSDEKQQLVAIAESLEQLGKRLETIERAVDPHAHVSGRRRASSTVVRTNDALGAIGEDPAEDEECGSETETVTSQNSGENREGSNFLTRPYWLSDEGLKKGEVEILSLQEEQFWKDLLEKYLYPIDEDKAEKARIAKDLKDLRDQSVFAFFMMNALFVLIVFLLQLNKDLLHVKWPFGIKMNITYDEYLQEARIAGDLIELRNKSVFAFLMFNALFVLIVFLLQLNKDQLHIVWPLGVKTNITYVEETSEVHITKEYLQLEPIGLVFVFFFALILVIQFTAMLFHRFGTFAHILASTTLDWFCCKKDVTEETLSSQQAVDMVRDLQKLNGMEGDYDEGSGNGPGRRKTIRNLEKSKRKAQSINTLDVAFKHRFFSMSEGAGLPGNMSTRHSVKALKALEGRRNIVEMAMRKKSQMQTLGAINKYGVAGNPLGIQGRPSRSSQISVKDIFEDHGHTNPAYEPDESPRNSLRLQNLNQHGWREANTNHKNMLTNEGNPNALKLIIAAKLVQQNITVKRALSNETPLGRLPVLELPTGSKIFSISAGMQLLAAPSEEYEIIINKWLEWDVSQLQPAIIYYGTTGIYKTDSTSCLWSLLSEVNNALKEKMYLIKDKNDISLADASIWVSIWSTIIVTNIGNEILKEYIYLSDWLKNIELLPIIQDSLKVFSLERGLKAITSIQAGSWFPVNSTKSCKSTTNELNLVKDKEVEVVSQEEMDKAMINWSSCNCPNVKEPSYPVLPKKGERNILITSALPYVNNVPHLGNIVGCVLSADIFARYCRQRNYNTLYISGTDEYGTATEAKALEEKTTPQEICDKFFSIHNDIYRWFGIGFDYFGRTTTAEQTEIVQSFFLKIKSQGYVLTDTVDQLLCESCDRFLADRFVEGICPRCKYEDARGDQCDGCGHLVNATELINPRCKMCSNRPIIKKSKQFFLDLPKLEERLKVWSAKVEKGWSAVARGVTKPWLRDGLKPRCITRDLKWGIPVPVEGFENKVFYVWFDAPFGYISITKRYTKEYEQWWKPNGADISLCQFMAKDNVPFHTIMFPAYLLATNEDYTLLKHLMAIEYLNYEDTKFSKSRGIGVFGTDARETGIPADVWRFYLAYIRPENQDSNFNWADLATKNNNELLNNLGNFINRALVFTEKFFESKIPPMEPQEDDLTLLALAQRELTSYLNALEQAKLRDGIKYVLAISKHGNQYMQSQQPWVKVKGTDDDKKKAGTIIGICCNLTCLLSALLAPYMPNTSREIRGQLGLDKTRYGYIPDIIMNMLPSGHKIGKVSPLFTKIEDQLIEELRKKYAGKQETNGAQSKTNNITESVESSKATVAQMGQLVKELIYNHDKSVRQSHVGILDKLQNKLADLKQDTDKCDNAQSAKNKKVEPLHTPEQNGDTNTDVTSLEAAITKQGNLVRELKAKEEKSVWQPQVEILLKLKNQLASLTGAKIPDKKSKKKK</sequence>
<dbReference type="SUPFAM" id="SSF57770">
    <property type="entry name" value="Methionyl-tRNA synthetase (MetRS), Zn-domain"/>
    <property type="match status" value="1"/>
</dbReference>
<dbReference type="InterPro" id="IPR001412">
    <property type="entry name" value="aa-tRNA-synth_I_CS"/>
</dbReference>
<feature type="domain" description="GST C-terminal" evidence="18">
    <location>
        <begin position="713"/>
        <end position="836"/>
    </location>
</feature>
<dbReference type="Pfam" id="PF00458">
    <property type="entry name" value="WHEP-TRS"/>
    <property type="match status" value="1"/>
</dbReference>
<dbReference type="NCBIfam" id="TIGR00398">
    <property type="entry name" value="metG"/>
    <property type="match status" value="1"/>
</dbReference>
<dbReference type="InterPro" id="IPR009068">
    <property type="entry name" value="uS15_NS1_RNA-bd_sf"/>
</dbReference>
<keyword evidence="5" id="KW-0963">Cytoplasm</keyword>
<dbReference type="InterPro" id="IPR014758">
    <property type="entry name" value="Met-tRNA_synth"/>
</dbReference>
<feature type="transmembrane region" description="Helical" evidence="17">
    <location>
        <begin position="424"/>
        <end position="445"/>
    </location>
</feature>
<keyword evidence="10" id="KW-0694">RNA-binding</keyword>
<proteinExistence type="inferred from homology"/>
<dbReference type="InterPro" id="IPR029038">
    <property type="entry name" value="MetRS_Zn"/>
</dbReference>
<dbReference type="InterPro" id="IPR033911">
    <property type="entry name" value="MetRS_core"/>
</dbReference>
<dbReference type="InterPro" id="IPR014729">
    <property type="entry name" value="Rossmann-like_a/b/a_fold"/>
</dbReference>
<gene>
    <name evidence="20" type="ORF">V1478_011737</name>
</gene>
<feature type="transmembrane region" description="Helical" evidence="17">
    <location>
        <begin position="367"/>
        <end position="386"/>
    </location>
</feature>
<dbReference type="PROSITE" id="PS00178">
    <property type="entry name" value="AA_TRNA_LIGASE_I"/>
    <property type="match status" value="1"/>
</dbReference>
<dbReference type="FunFam" id="2.20.28.20:FF:000001">
    <property type="entry name" value="Methionine--tRNA ligase"/>
    <property type="match status" value="1"/>
</dbReference>
<dbReference type="Gene3D" id="1.20.1050.10">
    <property type="match status" value="1"/>
</dbReference>
<feature type="region of interest" description="Disordered" evidence="16">
    <location>
        <begin position="217"/>
        <end position="244"/>
    </location>
</feature>
<dbReference type="FunFam" id="1.10.730.10:FF:000031">
    <property type="entry name" value="Putative Methionyl-tRNA synthetase"/>
    <property type="match status" value="1"/>
</dbReference>
<dbReference type="PROSITE" id="PS50405">
    <property type="entry name" value="GST_CTER"/>
    <property type="match status" value="1"/>
</dbReference>
<comment type="catalytic activity">
    <reaction evidence="14">
        <text>tRNA(Met) + L-methionine + ATP = L-methionyl-tRNA(Met) + AMP + diphosphate</text>
        <dbReference type="Rhea" id="RHEA:13481"/>
        <dbReference type="Rhea" id="RHEA-COMP:9667"/>
        <dbReference type="Rhea" id="RHEA-COMP:9698"/>
        <dbReference type="ChEBI" id="CHEBI:30616"/>
        <dbReference type="ChEBI" id="CHEBI:33019"/>
        <dbReference type="ChEBI" id="CHEBI:57844"/>
        <dbReference type="ChEBI" id="CHEBI:78442"/>
        <dbReference type="ChEBI" id="CHEBI:78530"/>
        <dbReference type="ChEBI" id="CHEBI:456215"/>
        <dbReference type="EC" id="6.1.1.10"/>
    </reaction>
</comment>
<feature type="coiled-coil region" evidence="15">
    <location>
        <begin position="95"/>
        <end position="127"/>
    </location>
</feature>
<dbReference type="Proteomes" id="UP001607302">
    <property type="component" value="Unassembled WGS sequence"/>
</dbReference>
<dbReference type="SUPFAM" id="SSF47616">
    <property type="entry name" value="GST C-terminal domain-like"/>
    <property type="match status" value="1"/>
</dbReference>
<dbReference type="HAMAP" id="MF_00098">
    <property type="entry name" value="Met_tRNA_synth_type1"/>
    <property type="match status" value="1"/>
</dbReference>
<keyword evidence="9" id="KW-0067">ATP-binding</keyword>
<keyword evidence="17" id="KW-0472">Membrane</keyword>
<dbReference type="GO" id="GO:0005524">
    <property type="term" value="F:ATP binding"/>
    <property type="evidence" value="ECO:0007669"/>
    <property type="project" value="UniProtKB-KW"/>
</dbReference>
<evidence type="ECO:0000256" key="14">
    <source>
        <dbReference type="ARBA" id="ARBA00047364"/>
    </source>
</evidence>
<comment type="subcellular location">
    <subcellularLocation>
        <location evidence="1">Cytoplasm</location>
    </subcellularLocation>
</comment>
<dbReference type="Pfam" id="PF19303">
    <property type="entry name" value="Anticodon_3"/>
    <property type="match status" value="1"/>
</dbReference>
<dbReference type="CDD" id="cd00939">
    <property type="entry name" value="MetRS_RNA"/>
    <property type="match status" value="1"/>
</dbReference>
<comment type="caution">
    <text evidence="20">The sequence shown here is derived from an EMBL/GenBank/DDBJ whole genome shotgun (WGS) entry which is preliminary data.</text>
</comment>
<keyword evidence="15" id="KW-0175">Coiled coil</keyword>
<evidence type="ECO:0000256" key="1">
    <source>
        <dbReference type="ARBA" id="ARBA00004496"/>
    </source>
</evidence>
<evidence type="ECO:0000256" key="10">
    <source>
        <dbReference type="ARBA" id="ARBA00022884"/>
    </source>
</evidence>
<dbReference type="SUPFAM" id="SSF52374">
    <property type="entry name" value="Nucleotidylyl transferase"/>
    <property type="match status" value="1"/>
</dbReference>
<evidence type="ECO:0000256" key="15">
    <source>
        <dbReference type="SAM" id="Coils"/>
    </source>
</evidence>
<evidence type="ECO:0000256" key="16">
    <source>
        <dbReference type="SAM" id="MobiDB-lite"/>
    </source>
</evidence>
<keyword evidence="17" id="KW-1133">Transmembrane helix</keyword>
<evidence type="ECO:0000256" key="4">
    <source>
        <dbReference type="ARBA" id="ARBA00018335"/>
    </source>
</evidence>
<evidence type="ECO:0000256" key="11">
    <source>
        <dbReference type="ARBA" id="ARBA00022917"/>
    </source>
</evidence>
<feature type="domain" description="WHEP-TRS" evidence="19">
    <location>
        <begin position="1553"/>
        <end position="1608"/>
    </location>
</feature>
<keyword evidence="8" id="KW-0547">Nucleotide-binding</keyword>
<dbReference type="GO" id="GO:0004825">
    <property type="term" value="F:methionine-tRNA ligase activity"/>
    <property type="evidence" value="ECO:0007669"/>
    <property type="project" value="UniProtKB-EC"/>
</dbReference>